<dbReference type="EMBL" id="GACK01009129">
    <property type="protein sequence ID" value="JAA55905.1"/>
    <property type="molecule type" value="mRNA"/>
</dbReference>
<keyword evidence="1" id="KW-1133">Transmembrane helix</keyword>
<sequence length="258" mass="29123">MHARLHSLDPALSLRLLTRVCRSDATVLSRLWLGVAFTRAYAFRVGMTDTTACEHCGDEETIRHVLCNCTEYSTQRQYLCQAFNKFDDQPLSEERLLRHRPDLTSQKKAVQQLLGFLRSTGLSERLRVQRSLSRACACVYLCLCVCVCVCVSVFVCVSLCLCVCVSVCIYICVCDCFFPYYFFTILSLSFHPIISNHVHKVNVPRHNAMACSQSFLPKTSIDWNNLPASLVTITGTNRFKNAPINLKSSIVPTGIDIY</sequence>
<accession>L7LVS4</accession>
<feature type="transmembrane region" description="Helical" evidence="1">
    <location>
        <begin position="178"/>
        <end position="195"/>
    </location>
</feature>
<feature type="transmembrane region" description="Helical" evidence="1">
    <location>
        <begin position="139"/>
        <end position="172"/>
    </location>
</feature>
<reference evidence="2" key="1">
    <citation type="submission" date="2012-11" db="EMBL/GenBank/DDBJ databases">
        <authorList>
            <person name="Lucero-Rivera Y.E."/>
            <person name="Tovar-Ramirez D."/>
        </authorList>
    </citation>
    <scope>NUCLEOTIDE SEQUENCE</scope>
    <source>
        <tissue evidence="2">Salivary gland</tissue>
    </source>
</reference>
<evidence type="ECO:0000256" key="1">
    <source>
        <dbReference type="SAM" id="Phobius"/>
    </source>
</evidence>
<dbReference type="AlphaFoldDB" id="L7LVS4"/>
<proteinExistence type="evidence at transcript level"/>
<keyword evidence="1" id="KW-0812">Transmembrane</keyword>
<evidence type="ECO:0000313" key="2">
    <source>
        <dbReference type="EMBL" id="JAA55905.1"/>
    </source>
</evidence>
<keyword evidence="1" id="KW-0472">Membrane</keyword>
<protein>
    <submittedName>
        <fullName evidence="2">Putative syntaxin-binding protein 2</fullName>
    </submittedName>
</protein>
<organism evidence="2">
    <name type="scientific">Rhipicephalus pulchellus</name>
    <name type="common">Yellow backed tick</name>
    <name type="synonym">Dermacentor pulchellus</name>
    <dbReference type="NCBI Taxonomy" id="72859"/>
    <lineage>
        <taxon>Eukaryota</taxon>
        <taxon>Metazoa</taxon>
        <taxon>Ecdysozoa</taxon>
        <taxon>Arthropoda</taxon>
        <taxon>Chelicerata</taxon>
        <taxon>Arachnida</taxon>
        <taxon>Acari</taxon>
        <taxon>Parasitiformes</taxon>
        <taxon>Ixodida</taxon>
        <taxon>Ixodoidea</taxon>
        <taxon>Ixodidae</taxon>
        <taxon>Rhipicephalinae</taxon>
        <taxon>Rhipicephalus</taxon>
        <taxon>Rhipicephalus</taxon>
    </lineage>
</organism>
<name>L7LVS4_RHIPC</name>
<reference evidence="2" key="2">
    <citation type="journal article" date="2015" name="J. Proteomics">
        <title>Sexual differences in the sialomes of the zebra tick, Rhipicephalus pulchellus.</title>
        <authorList>
            <person name="Tan A.W."/>
            <person name="Francischetti I.M."/>
            <person name="Slovak M."/>
            <person name="Kini R.M."/>
            <person name="Ribeiro J.M."/>
        </authorList>
    </citation>
    <scope>NUCLEOTIDE SEQUENCE</scope>
    <source>
        <tissue evidence="2">Salivary gland</tissue>
    </source>
</reference>